<dbReference type="Pfam" id="PF07969">
    <property type="entry name" value="Amidohydro_3"/>
    <property type="match status" value="1"/>
</dbReference>
<dbReference type="EMBL" id="BARW01017447">
    <property type="protein sequence ID" value="GAJ01947.1"/>
    <property type="molecule type" value="Genomic_DNA"/>
</dbReference>
<dbReference type="AlphaFoldDB" id="X1UEF8"/>
<dbReference type="InterPro" id="IPR013108">
    <property type="entry name" value="Amidohydro_3"/>
</dbReference>
<dbReference type="PANTHER" id="PTHR32027">
    <property type="entry name" value="CYTOSINE DEAMINASE"/>
    <property type="match status" value="1"/>
</dbReference>
<comment type="caution">
    <text evidence="2">The sequence shown here is derived from an EMBL/GenBank/DDBJ whole genome shotgun (WGS) entry which is preliminary data.</text>
</comment>
<gene>
    <name evidence="2" type="ORF">S12H4_30143</name>
</gene>
<evidence type="ECO:0000259" key="1">
    <source>
        <dbReference type="Pfam" id="PF07969"/>
    </source>
</evidence>
<dbReference type="GO" id="GO:0016814">
    <property type="term" value="F:hydrolase activity, acting on carbon-nitrogen (but not peptide) bonds, in cyclic amidines"/>
    <property type="evidence" value="ECO:0007669"/>
    <property type="project" value="TreeGrafter"/>
</dbReference>
<protein>
    <recommendedName>
        <fullName evidence="1">Amidohydrolase 3 domain-containing protein</fullName>
    </recommendedName>
</protein>
<reference evidence="2" key="1">
    <citation type="journal article" date="2014" name="Front. Microbiol.">
        <title>High frequency of phylogenetically diverse reductive dehalogenase-homologous genes in deep subseafloor sedimentary metagenomes.</title>
        <authorList>
            <person name="Kawai M."/>
            <person name="Futagami T."/>
            <person name="Toyoda A."/>
            <person name="Takaki Y."/>
            <person name="Nishi S."/>
            <person name="Hori S."/>
            <person name="Arai W."/>
            <person name="Tsubouchi T."/>
            <person name="Morono Y."/>
            <person name="Uchiyama I."/>
            <person name="Ito T."/>
            <person name="Fujiyama A."/>
            <person name="Inagaki F."/>
            <person name="Takami H."/>
        </authorList>
    </citation>
    <scope>NUCLEOTIDE SEQUENCE</scope>
    <source>
        <strain evidence="2">Expedition CK06-06</strain>
    </source>
</reference>
<organism evidence="2">
    <name type="scientific">marine sediment metagenome</name>
    <dbReference type="NCBI Taxonomy" id="412755"/>
    <lineage>
        <taxon>unclassified sequences</taxon>
        <taxon>metagenomes</taxon>
        <taxon>ecological metagenomes</taxon>
    </lineage>
</organism>
<dbReference type="SUPFAM" id="SSF51556">
    <property type="entry name" value="Metallo-dependent hydrolases"/>
    <property type="match status" value="1"/>
</dbReference>
<sequence>MEVKWDLWKKVKEGYTHENLAERMSLSAENMINQNVKVCRTNIDVDNTVGMKCIEAALKVKDKYADKIDIQICSQVLEGAMDEGARKWIEKAAPMVDVLGGLPSRDRPHQEEHLDYIFSMAKDLGKTVDVHIDQNNDPDEKDTELLAKTVIKHGMQGKVNAVHCCSLAAHPDDYIKEVAKLIKEADMSVIICPRAMIDNQQPRHKTAPVHNSIAPVPQLLEEGINVCLGVDNVYDYFCPFIDGNVFTELIFLIETCRYYEVEELVNIATVNGRKALGYN</sequence>
<dbReference type="PANTHER" id="PTHR32027:SF0">
    <property type="entry name" value="CYTOSINE DEAMINASE"/>
    <property type="match status" value="1"/>
</dbReference>
<dbReference type="InterPro" id="IPR052349">
    <property type="entry name" value="Metallo-hydrolase_Enzymes"/>
</dbReference>
<name>X1UEF8_9ZZZZ</name>
<dbReference type="InterPro" id="IPR032466">
    <property type="entry name" value="Metal_Hydrolase"/>
</dbReference>
<feature type="domain" description="Amidohydrolase 3" evidence="1">
    <location>
        <begin position="87"/>
        <end position="276"/>
    </location>
</feature>
<evidence type="ECO:0000313" key="2">
    <source>
        <dbReference type="EMBL" id="GAJ01947.1"/>
    </source>
</evidence>
<proteinExistence type="predicted"/>
<dbReference type="NCBIfam" id="NF005365">
    <property type="entry name" value="PRK06886.1"/>
    <property type="match status" value="1"/>
</dbReference>
<accession>X1UEF8</accession>
<feature type="non-terminal residue" evidence="2">
    <location>
        <position position="279"/>
    </location>
</feature>
<dbReference type="Gene3D" id="3.20.20.140">
    <property type="entry name" value="Metal-dependent hydrolases"/>
    <property type="match status" value="1"/>
</dbReference>